<dbReference type="Gene3D" id="1.10.443.10">
    <property type="entry name" value="Intergrase catalytic core"/>
    <property type="match status" value="1"/>
</dbReference>
<dbReference type="Gene3D" id="1.10.150.130">
    <property type="match status" value="1"/>
</dbReference>
<dbReference type="PROSITE" id="PS51898">
    <property type="entry name" value="TYR_RECOMBINASE"/>
    <property type="match status" value="1"/>
</dbReference>
<accession>A0A1V4IT41</accession>
<protein>
    <submittedName>
        <fullName evidence="9">Tyrosine recombinase XerD</fullName>
    </submittedName>
</protein>
<dbReference type="InterPro" id="IPR044068">
    <property type="entry name" value="CB"/>
</dbReference>
<organism evidence="9 10">
    <name type="scientific">Clostridium oryzae</name>
    <dbReference type="NCBI Taxonomy" id="1450648"/>
    <lineage>
        <taxon>Bacteria</taxon>
        <taxon>Bacillati</taxon>
        <taxon>Bacillota</taxon>
        <taxon>Clostridia</taxon>
        <taxon>Eubacteriales</taxon>
        <taxon>Clostridiaceae</taxon>
        <taxon>Clostridium</taxon>
    </lineage>
</organism>
<evidence type="ECO:0000313" key="10">
    <source>
        <dbReference type="Proteomes" id="UP000190080"/>
    </source>
</evidence>
<evidence type="ECO:0000256" key="3">
    <source>
        <dbReference type="ARBA" id="ARBA00022908"/>
    </source>
</evidence>
<evidence type="ECO:0000259" key="8">
    <source>
        <dbReference type="PROSITE" id="PS51900"/>
    </source>
</evidence>
<dbReference type="PROSITE" id="PS51900">
    <property type="entry name" value="CB"/>
    <property type="match status" value="1"/>
</dbReference>
<dbReference type="Proteomes" id="UP000190080">
    <property type="component" value="Unassembled WGS sequence"/>
</dbReference>
<dbReference type="SUPFAM" id="SSF56349">
    <property type="entry name" value="DNA breaking-rejoining enzymes"/>
    <property type="match status" value="1"/>
</dbReference>
<dbReference type="InterPro" id="IPR050090">
    <property type="entry name" value="Tyrosine_recombinase_XerCD"/>
</dbReference>
<comment type="similarity">
    <text evidence="2">Belongs to the 'phage' integrase family.</text>
</comment>
<dbReference type="InterPro" id="IPR013762">
    <property type="entry name" value="Integrase-like_cat_sf"/>
</dbReference>
<dbReference type="PANTHER" id="PTHR30349">
    <property type="entry name" value="PHAGE INTEGRASE-RELATED"/>
    <property type="match status" value="1"/>
</dbReference>
<evidence type="ECO:0000256" key="5">
    <source>
        <dbReference type="ARBA" id="ARBA00023172"/>
    </source>
</evidence>
<evidence type="ECO:0000256" key="6">
    <source>
        <dbReference type="PROSITE-ProRule" id="PRU01248"/>
    </source>
</evidence>
<name>A0A1V4IT41_9CLOT</name>
<dbReference type="Pfam" id="PF00589">
    <property type="entry name" value="Phage_integrase"/>
    <property type="match status" value="1"/>
</dbReference>
<dbReference type="GO" id="GO:0003677">
    <property type="term" value="F:DNA binding"/>
    <property type="evidence" value="ECO:0007669"/>
    <property type="project" value="UniProtKB-UniRule"/>
</dbReference>
<reference evidence="9 10" key="1">
    <citation type="submission" date="2017-03" db="EMBL/GenBank/DDBJ databases">
        <title>Genome sequence of Clostridium oryzae DSM 28571.</title>
        <authorList>
            <person name="Poehlein A."/>
            <person name="Daniel R."/>
        </authorList>
    </citation>
    <scope>NUCLEOTIDE SEQUENCE [LARGE SCALE GENOMIC DNA]</scope>
    <source>
        <strain evidence="9 10">DSM 28571</strain>
    </source>
</reference>
<dbReference type="AlphaFoldDB" id="A0A1V4IT41"/>
<feature type="domain" description="Core-binding (CB)" evidence="8">
    <location>
        <begin position="1"/>
        <end position="84"/>
    </location>
</feature>
<evidence type="ECO:0000256" key="4">
    <source>
        <dbReference type="ARBA" id="ARBA00023125"/>
    </source>
</evidence>
<comment type="caution">
    <text evidence="9">The sequence shown here is derived from an EMBL/GenBank/DDBJ whole genome shotgun (WGS) entry which is preliminary data.</text>
</comment>
<dbReference type="InterPro" id="IPR010998">
    <property type="entry name" value="Integrase_recombinase_N"/>
</dbReference>
<dbReference type="EMBL" id="MZGV01000010">
    <property type="protein sequence ID" value="OPJ63188.1"/>
    <property type="molecule type" value="Genomic_DNA"/>
</dbReference>
<keyword evidence="5" id="KW-0233">DNA recombination</keyword>
<comment type="function">
    <text evidence="1">Site-specific tyrosine recombinase, which acts by catalyzing the cutting and rejoining of the recombining DNA molecules.</text>
</comment>
<dbReference type="GO" id="GO:0015074">
    <property type="term" value="P:DNA integration"/>
    <property type="evidence" value="ECO:0007669"/>
    <property type="project" value="UniProtKB-KW"/>
</dbReference>
<sequence length="291" mass="34354">MHELIDKYLDYINKTKNLSMNTTDAYKRDIYKFEQFLELDNRDFFSADVTTVTKFIQHLSKMGKKDASIARNVICIRNFYKFLIKYGYIDKSDIVSYEIPKFKRKSPEILTIDEVNKLLAVPDTTTFKGIRDKAMLEMMYATGLKITELLSIEIDDINFDFNYVKVKESNNFERIIPIGSYCVEWLKKYIEMRKEINDNKTLFLNVRGSSISRQGFWKILKHYAEQAHIDKDINLYTLRHSIAVHLIQNGADIQSLKELMGYKELSAIQIYMDIIKKNRLMEVYKNTHPRA</sequence>
<evidence type="ECO:0000313" key="9">
    <source>
        <dbReference type="EMBL" id="OPJ63188.1"/>
    </source>
</evidence>
<evidence type="ECO:0000256" key="1">
    <source>
        <dbReference type="ARBA" id="ARBA00003283"/>
    </source>
</evidence>
<dbReference type="InterPro" id="IPR002104">
    <property type="entry name" value="Integrase_catalytic"/>
</dbReference>
<dbReference type="GO" id="GO:0006310">
    <property type="term" value="P:DNA recombination"/>
    <property type="evidence" value="ECO:0007669"/>
    <property type="project" value="UniProtKB-KW"/>
</dbReference>
<dbReference type="InterPro" id="IPR011010">
    <property type="entry name" value="DNA_brk_join_enz"/>
</dbReference>
<dbReference type="Pfam" id="PF02899">
    <property type="entry name" value="Phage_int_SAM_1"/>
    <property type="match status" value="1"/>
</dbReference>
<keyword evidence="4 6" id="KW-0238">DNA-binding</keyword>
<proteinExistence type="inferred from homology"/>
<gene>
    <name evidence="9" type="primary">xerD_1</name>
    <name evidence="9" type="ORF">CLORY_12710</name>
</gene>
<dbReference type="RefSeq" id="WP_079422688.1">
    <property type="nucleotide sequence ID" value="NZ_MZGV01000010.1"/>
</dbReference>
<dbReference type="InterPro" id="IPR004107">
    <property type="entry name" value="Integrase_SAM-like_N"/>
</dbReference>
<keyword evidence="10" id="KW-1185">Reference proteome</keyword>
<feature type="domain" description="Tyr recombinase" evidence="7">
    <location>
        <begin position="105"/>
        <end position="285"/>
    </location>
</feature>
<dbReference type="OrthoDB" id="9801717at2"/>
<dbReference type="STRING" id="1450648.CLORY_12710"/>
<keyword evidence="3" id="KW-0229">DNA integration</keyword>
<evidence type="ECO:0000256" key="2">
    <source>
        <dbReference type="ARBA" id="ARBA00008857"/>
    </source>
</evidence>
<evidence type="ECO:0000259" key="7">
    <source>
        <dbReference type="PROSITE" id="PS51898"/>
    </source>
</evidence>
<dbReference type="PANTHER" id="PTHR30349:SF81">
    <property type="entry name" value="TYROSINE RECOMBINASE XERC"/>
    <property type="match status" value="1"/>
</dbReference>